<evidence type="ECO:0000313" key="3">
    <source>
        <dbReference type="Proteomes" id="UP000053144"/>
    </source>
</evidence>
<name>A0A0L9UD43_PHAAN</name>
<feature type="compositionally biased region" description="Low complexity" evidence="1">
    <location>
        <begin position="159"/>
        <end position="171"/>
    </location>
</feature>
<evidence type="ECO:0000313" key="2">
    <source>
        <dbReference type="EMBL" id="KOM40683.1"/>
    </source>
</evidence>
<reference evidence="3" key="1">
    <citation type="journal article" date="2015" name="Proc. Natl. Acad. Sci. U.S.A.">
        <title>Genome sequencing of adzuki bean (Vigna angularis) provides insight into high starch and low fat accumulation and domestication.</title>
        <authorList>
            <person name="Yang K."/>
            <person name="Tian Z."/>
            <person name="Chen C."/>
            <person name="Luo L."/>
            <person name="Zhao B."/>
            <person name="Wang Z."/>
            <person name="Yu L."/>
            <person name="Li Y."/>
            <person name="Sun Y."/>
            <person name="Li W."/>
            <person name="Chen Y."/>
            <person name="Li Y."/>
            <person name="Zhang Y."/>
            <person name="Ai D."/>
            <person name="Zhao J."/>
            <person name="Shang C."/>
            <person name="Ma Y."/>
            <person name="Wu B."/>
            <person name="Wang M."/>
            <person name="Gao L."/>
            <person name="Sun D."/>
            <person name="Zhang P."/>
            <person name="Guo F."/>
            <person name="Wang W."/>
            <person name="Li Y."/>
            <person name="Wang J."/>
            <person name="Varshney R.K."/>
            <person name="Wang J."/>
            <person name="Ling H.Q."/>
            <person name="Wan P."/>
        </authorList>
    </citation>
    <scope>NUCLEOTIDE SEQUENCE</scope>
    <source>
        <strain evidence="3">cv. Jingnong 6</strain>
    </source>
</reference>
<dbReference type="Gramene" id="KOM40683">
    <property type="protein sequence ID" value="KOM40683"/>
    <property type="gene ID" value="LR48_Vigan04g088100"/>
</dbReference>
<evidence type="ECO:0000256" key="1">
    <source>
        <dbReference type="SAM" id="MobiDB-lite"/>
    </source>
</evidence>
<accession>A0A0L9UD43</accession>
<gene>
    <name evidence="2" type="ORF">LR48_Vigan04g088100</name>
</gene>
<dbReference type="AlphaFoldDB" id="A0A0L9UD43"/>
<proteinExistence type="predicted"/>
<dbReference type="Proteomes" id="UP000053144">
    <property type="component" value="Chromosome 4"/>
</dbReference>
<dbReference type="EMBL" id="CM003374">
    <property type="protein sequence ID" value="KOM40683.1"/>
    <property type="molecule type" value="Genomic_DNA"/>
</dbReference>
<protein>
    <submittedName>
        <fullName evidence="2">Uncharacterized protein</fullName>
    </submittedName>
</protein>
<organism evidence="2 3">
    <name type="scientific">Phaseolus angularis</name>
    <name type="common">Azuki bean</name>
    <name type="synonym">Vigna angularis</name>
    <dbReference type="NCBI Taxonomy" id="3914"/>
    <lineage>
        <taxon>Eukaryota</taxon>
        <taxon>Viridiplantae</taxon>
        <taxon>Streptophyta</taxon>
        <taxon>Embryophyta</taxon>
        <taxon>Tracheophyta</taxon>
        <taxon>Spermatophyta</taxon>
        <taxon>Magnoliopsida</taxon>
        <taxon>eudicotyledons</taxon>
        <taxon>Gunneridae</taxon>
        <taxon>Pentapetalae</taxon>
        <taxon>rosids</taxon>
        <taxon>fabids</taxon>
        <taxon>Fabales</taxon>
        <taxon>Fabaceae</taxon>
        <taxon>Papilionoideae</taxon>
        <taxon>50 kb inversion clade</taxon>
        <taxon>NPAAA clade</taxon>
        <taxon>indigoferoid/millettioid clade</taxon>
        <taxon>Phaseoleae</taxon>
        <taxon>Vigna</taxon>
    </lineage>
</organism>
<feature type="region of interest" description="Disordered" evidence="1">
    <location>
        <begin position="118"/>
        <end position="171"/>
    </location>
</feature>
<sequence>MIKKKLHVEERLMDEDQERLKQRRLKKSFMLFRVVYSVPQMGNRNGFKDMEESSKEELLNGGFMYCKYEYGKLSLGVYLDILMVIHSQVKRVHQRWQTSTVTTSRTWSLATIVPRAPPSPMATSAYDTPSPPPPFAAWSSMPTAPTPVTPRDRTRTPRDTTTNRNNSTGTR</sequence>